<organism evidence="5 6">
    <name type="scientific">Candidatus Enterococcus avicola</name>
    <dbReference type="NCBI Taxonomy" id="2838561"/>
    <lineage>
        <taxon>Bacteria</taxon>
        <taxon>Bacillati</taxon>
        <taxon>Bacillota</taxon>
        <taxon>Bacilli</taxon>
        <taxon>Lactobacillales</taxon>
        <taxon>Enterococcaceae</taxon>
        <taxon>Enterococcus</taxon>
    </lineage>
</organism>
<feature type="compositionally biased region" description="Low complexity" evidence="2">
    <location>
        <begin position="578"/>
        <end position="588"/>
    </location>
</feature>
<feature type="region of interest" description="Disordered" evidence="2">
    <location>
        <begin position="554"/>
        <end position="635"/>
    </location>
</feature>
<feature type="domain" description="Phage tail tape measure protein" evidence="4">
    <location>
        <begin position="212"/>
        <end position="401"/>
    </location>
</feature>
<evidence type="ECO:0000259" key="4">
    <source>
        <dbReference type="Pfam" id="PF10145"/>
    </source>
</evidence>
<dbReference type="SUPFAM" id="SSF55166">
    <property type="entry name" value="Hedgehog/DD-peptidase"/>
    <property type="match status" value="1"/>
</dbReference>
<dbReference type="Pfam" id="PF10145">
    <property type="entry name" value="PhageMin_Tail"/>
    <property type="match status" value="1"/>
</dbReference>
<protein>
    <submittedName>
        <fullName evidence="5">Phage tail tape measure protein</fullName>
    </submittedName>
</protein>
<keyword evidence="1" id="KW-0175">Coiled coil</keyword>
<comment type="caution">
    <text evidence="5">The sequence shown here is derived from an EMBL/GenBank/DDBJ whole genome shotgun (WGS) entry which is preliminary data.</text>
</comment>
<dbReference type="Gene3D" id="3.30.1380.10">
    <property type="match status" value="1"/>
</dbReference>
<dbReference type="SUPFAM" id="SSF90257">
    <property type="entry name" value="Myosin rod fragments"/>
    <property type="match status" value="1"/>
</dbReference>
<gene>
    <name evidence="5" type="ORF">IAA20_00115</name>
</gene>
<accession>A0A9D2JH80</accession>
<dbReference type="InterPro" id="IPR010090">
    <property type="entry name" value="Phage_tape_meas"/>
</dbReference>
<evidence type="ECO:0000256" key="2">
    <source>
        <dbReference type="SAM" id="MobiDB-lite"/>
    </source>
</evidence>
<feature type="compositionally biased region" description="Low complexity" evidence="2">
    <location>
        <begin position="595"/>
        <end position="627"/>
    </location>
</feature>
<dbReference type="EMBL" id="DXBN01000005">
    <property type="protein sequence ID" value="HIZ52334.1"/>
    <property type="molecule type" value="Genomic_DNA"/>
</dbReference>
<dbReference type="Proteomes" id="UP000824063">
    <property type="component" value="Unassembled WGS sequence"/>
</dbReference>
<dbReference type="InterPro" id="IPR013230">
    <property type="entry name" value="Peptidase_M15A_C"/>
</dbReference>
<dbReference type="InterPro" id="IPR023346">
    <property type="entry name" value="Lysozyme-like_dom_sf"/>
</dbReference>
<reference evidence="5" key="1">
    <citation type="journal article" date="2021" name="PeerJ">
        <title>Extensive microbial diversity within the chicken gut microbiome revealed by metagenomics and culture.</title>
        <authorList>
            <person name="Gilroy R."/>
            <person name="Ravi A."/>
            <person name="Getino M."/>
            <person name="Pursley I."/>
            <person name="Horton D.L."/>
            <person name="Alikhan N.F."/>
            <person name="Baker D."/>
            <person name="Gharbi K."/>
            <person name="Hall N."/>
            <person name="Watson M."/>
            <person name="Adriaenssens E.M."/>
            <person name="Foster-Nyarko E."/>
            <person name="Jarju S."/>
            <person name="Secka A."/>
            <person name="Antonio M."/>
            <person name="Oren A."/>
            <person name="Chaudhuri R.R."/>
            <person name="La Ragione R."/>
            <person name="Hildebrand F."/>
            <person name="Pallen M.J."/>
        </authorList>
    </citation>
    <scope>NUCLEOTIDE SEQUENCE</scope>
    <source>
        <strain evidence="5">CHK172-16539</strain>
    </source>
</reference>
<feature type="region of interest" description="Disordered" evidence="2">
    <location>
        <begin position="986"/>
        <end position="1043"/>
    </location>
</feature>
<name>A0A9D2JH80_9ENTE</name>
<dbReference type="CDD" id="cd13402">
    <property type="entry name" value="LT_TF-like"/>
    <property type="match status" value="1"/>
</dbReference>
<evidence type="ECO:0000313" key="6">
    <source>
        <dbReference type="Proteomes" id="UP000824063"/>
    </source>
</evidence>
<dbReference type="Pfam" id="PF08291">
    <property type="entry name" value="Peptidase_M15_3"/>
    <property type="match status" value="1"/>
</dbReference>
<reference evidence="5" key="2">
    <citation type="submission" date="2021-04" db="EMBL/GenBank/DDBJ databases">
        <authorList>
            <person name="Gilroy R."/>
        </authorList>
    </citation>
    <scope>NUCLEOTIDE SEQUENCE</scope>
    <source>
        <strain evidence="5">CHK172-16539</strain>
    </source>
</reference>
<evidence type="ECO:0000256" key="1">
    <source>
        <dbReference type="SAM" id="Coils"/>
    </source>
</evidence>
<dbReference type="PANTHER" id="PTHR21525:SF9">
    <property type="entry name" value="CHANNEL_COLICIN DOMAIN-CONTAINING PROTEIN"/>
    <property type="match status" value="1"/>
</dbReference>
<dbReference type="SUPFAM" id="SSF53955">
    <property type="entry name" value="Lysozyme-like"/>
    <property type="match status" value="1"/>
</dbReference>
<feature type="coiled-coil region" evidence="1">
    <location>
        <begin position="60"/>
        <end position="129"/>
    </location>
</feature>
<dbReference type="PANTHER" id="PTHR21525">
    <property type="entry name" value="MOTILE SPERM PROTEIN"/>
    <property type="match status" value="1"/>
</dbReference>
<feature type="domain" description="Peptidase M15A C-terminal" evidence="3">
    <location>
        <begin position="1302"/>
        <end position="1346"/>
    </location>
</feature>
<evidence type="ECO:0000313" key="5">
    <source>
        <dbReference type="EMBL" id="HIZ52334.1"/>
    </source>
</evidence>
<evidence type="ECO:0000259" key="3">
    <source>
        <dbReference type="Pfam" id="PF08291"/>
    </source>
</evidence>
<feature type="coiled-coil region" evidence="1">
    <location>
        <begin position="840"/>
        <end position="903"/>
    </location>
</feature>
<dbReference type="InterPro" id="IPR009045">
    <property type="entry name" value="Zn_M74/Hedgehog-like"/>
</dbReference>
<sequence>MASRRPIGELVIEVGLDSANFNNSLKGITSELKVATNSMKANISTLEAAGDEYGALEAKVEGLNRIMDTNDRKIEELQRQHRAAIETYGAESEQVQKLSVQISNSVRQQAAWQQQLQRTGDRIEKLARETAESESKIIKFGQGMQDTSTKVDALGNRINTTLTPAIAGIGAAAGKAAFDMDTATANIQNSLGLTEKQAEQTAETMQNVWSSGFGEDMGEVSNAIIQVKQNIRGLDDGALENVTRNALAMGQTWDADVNEVTRSSYNIMKNFGISADEAMDLLAKGGQKGLNFSNELFDNVSEYAPLWSKMGYSASEMFSTLNAGVEEGVYNLDYVNDIMKEFQIRVKDGSKGTSDAMALLSKSTQTIWKDFQSGKGTVKDVSNAVLKELGSMDDQVLANQIGVGLYGTKFEDLESDAVYALGSVTDSFKDVDGTASSVADNLEETFSYKFKKTLRETGAALQPLGDTMLDLANIALPAVEESAEFIGDTLDGMSVGAKKTTLAIGAGVIAFGLLAKAIAPILNIAGALTKKVGRNTLTLDAETLALIANTKAQAANANARNRNGGSTGGNSGSGGNRNGNNNPNNRNNGNRDSDNNQNNRNNGNDTRNNNRNNSDNDNNRNQNNTDGNSGGSGKTKIGKLSKIAKVGGIAGLALGGWSIYDAFKTEGSNKGAAVGGAVGSTGGGAAGATLGAALGSIVPGLGTAIGGIAGGIIGSVAGDAIGKKIGNSYDKNKNENKVNAQIEKGAKLNLDVKGVSKGTQEALNAFEKLRSQSQRKLDSIYASNRTITTGIATVMTTNYNKMANSSIASLQMKQKKERDLAVSALNSNKKLSVQERQQALAELDKKHASERSKINNANERIKNIILKAKNSKRALTAQEKSEIEKLTNQMNNAKVRSASKSEKEATTILRAQKNQRNSVRTQELNQVITNANKQYKAVVSKAKKEEADVIASAKSKYRKKVEQAKIQYETLGTITKKEYEKIVNSAKKEKEETIKQAETKRKDKIAKAKDQKEQVTNHAQKERDKVVSAAKDERKKSVKESEKQASGIASVWSKLTGSLDKAVNWFKKLFGNDTSNPSIPKIDTNIQAPAAYAKGTYNGRHRGGTALVGEEGRELAHIPGVGMTMLGSGGPQLLDLPRGTAVLPHDKTEATMRSYGFPAYAKGTGDDSWFGKVTASIKDGTAYLKGKAVDAFEWATDSGSKLFDKMTSAFGVSQNVGSAIDKTLIGTTPYKYLKNMAQDFLKGIADNLGGYYDWDGTLEKDPMKVGAGGGRSGLMSYVDNILKDIQSKFNVSSFGGFSDRNVVGGSSKSMHAYGRAVDIFASSSEMQKIADYVKKHPLSQYTIYNRKYSKNGGSWKPYMTSPGRNPHTDHVHADFIPPTNVGGSAAGVQQWRAVAAQALKHTGDYSEANLNALLRRMNQESTGNARSINLWDKNAKKGTPSKGLMQVIDPTFATYRDKTLSSDIYNPLANIVASINYTKKRYGSLIGGWGRKGGYADGGLVTRHQIAEIAEGNKPEMIIPLDRAKRGRALQLLAKAQKYLGAEGNKDSSTVSTSSNSKIIGMMAEQINLLNQQVALLAQIVTKDTAIVIDGKTIAASVNKANNTINRMTNRARGVNS</sequence>
<feature type="compositionally biased region" description="Gly residues" evidence="2">
    <location>
        <begin position="565"/>
        <end position="577"/>
    </location>
</feature>
<proteinExistence type="predicted"/>